<evidence type="ECO:0000313" key="1">
    <source>
        <dbReference type="EMBL" id="MBD2606599.1"/>
    </source>
</evidence>
<protein>
    <submittedName>
        <fullName evidence="1">Uncharacterized protein</fullName>
    </submittedName>
</protein>
<dbReference type="RefSeq" id="WP_186227618.1">
    <property type="nucleotide sequence ID" value="NZ_JACJTA010000043.1"/>
</dbReference>
<dbReference type="Proteomes" id="UP000660380">
    <property type="component" value="Unassembled WGS sequence"/>
</dbReference>
<dbReference type="EMBL" id="JACJTA010000043">
    <property type="protein sequence ID" value="MBD2606599.1"/>
    <property type="molecule type" value="Genomic_DNA"/>
</dbReference>
<reference evidence="1 2" key="1">
    <citation type="journal article" date="2020" name="ISME J.">
        <title>Comparative genomics reveals insights into cyanobacterial evolution and habitat adaptation.</title>
        <authorList>
            <person name="Chen M.Y."/>
            <person name="Teng W.K."/>
            <person name="Zhao L."/>
            <person name="Hu C.X."/>
            <person name="Zhou Y.K."/>
            <person name="Han B.P."/>
            <person name="Song L.R."/>
            <person name="Shu W.S."/>
        </authorList>
    </citation>
    <scope>NUCLEOTIDE SEQUENCE [LARGE SCALE GENOMIC DNA]</scope>
    <source>
        <strain evidence="1 2">FACHB-248</strain>
    </source>
</reference>
<gene>
    <name evidence="1" type="ORF">H6G81_19195</name>
</gene>
<name>A0ABR8GTN8_9CYAN</name>
<comment type="caution">
    <text evidence="1">The sequence shown here is derived from an EMBL/GenBank/DDBJ whole genome shotgun (WGS) entry which is preliminary data.</text>
</comment>
<evidence type="ECO:0000313" key="2">
    <source>
        <dbReference type="Proteomes" id="UP000660380"/>
    </source>
</evidence>
<proteinExistence type="predicted"/>
<sequence>MKTSVLSLGATFWVVHCNIFIRESGVWFYLVDASLLPREKKRYPTQALFVCQASI</sequence>
<organism evidence="1 2">
    <name type="scientific">Scytonema hofmannii FACHB-248</name>
    <dbReference type="NCBI Taxonomy" id="1842502"/>
    <lineage>
        <taxon>Bacteria</taxon>
        <taxon>Bacillati</taxon>
        <taxon>Cyanobacteriota</taxon>
        <taxon>Cyanophyceae</taxon>
        <taxon>Nostocales</taxon>
        <taxon>Scytonemataceae</taxon>
        <taxon>Scytonema</taxon>
    </lineage>
</organism>
<accession>A0ABR8GTN8</accession>
<keyword evidence="2" id="KW-1185">Reference proteome</keyword>